<accession>A0A8S5LKU7</accession>
<keyword evidence="1" id="KW-0175">Coiled coil</keyword>
<protein>
    <submittedName>
        <fullName evidence="2">Uncharacterized protein</fullName>
    </submittedName>
</protein>
<dbReference type="EMBL" id="BK015868">
    <property type="protein sequence ID" value="DAD70582.1"/>
    <property type="molecule type" value="Genomic_DNA"/>
</dbReference>
<evidence type="ECO:0000313" key="2">
    <source>
        <dbReference type="EMBL" id="DAD70582.1"/>
    </source>
</evidence>
<name>A0A8S5LKU7_9CAUD</name>
<evidence type="ECO:0000256" key="1">
    <source>
        <dbReference type="SAM" id="Coils"/>
    </source>
</evidence>
<sequence length="759" mass="86525">MGKRGIFDAFQAASGAVESVLNAADKELQLKAQMEVQDAALKDMEAFNQFTLDMQNSNDWENYEKKWENFKVNVYNDTSRGLSSPFARRVYDSQYKNEEMKQRLLVKSIANQKMRAQDFTKGFDYINNVILSNSFADTEGIDEAGNKFIKTGSQQKKELIDNKLYTMYEAGLLSYEQFNQSMRDSYANLMNHDMVTLGKNLVDGGTSIEEVTSKLQEYKNEFVTVAGGRITAESVKGAATEEVEKYYYKQRSIKWQKAEKVEANNWTNVLSLVQNGKIIDARNLAEGRINELQNIQAQSGEPINPDTAVSYTQKYYDFLQNIDKYIKSGSPLAALGSLDIKKFAAVYAEKWKYGINAYDENGEKIHVSANETKEQMLRDINEIAKIKGLPAAYVFPGAIEEFYKQIEDALPPGLKEPVKKYKETYETLRKAQLGVDKLSPEEQKTALENAGNFVEGLLNIVEQSRYPELANKDLLSLMEKRSGENTAKMFDSYTGSSGALWWKKESAENLGKVVAETTQPGVITRDRNGTIVIREEARAAVAAHENDLRRETATALGLNPNDEKDIGKLSIFHDTEANRIYCTDGKTASYFETDKNGKAVLRTVDWKTKEIKTTEKLSEEVRQDKKDAKIEAEKKEMNNLIQSSFKAENIQRDIKPFYDNLNTQEDRQRFLQLYSAINQRDQDKNIGRGHRLNKDEVIQTFKKGISPVDIINESLIKTMSPKIKAEYDKLSDEEKIRFIQSYKEKKKDFRQSNKSMSSF</sequence>
<feature type="coiled-coil region" evidence="1">
    <location>
        <begin position="611"/>
        <end position="638"/>
    </location>
</feature>
<organism evidence="2">
    <name type="scientific">Podoviridae sp. ctvSF8</name>
    <dbReference type="NCBI Taxonomy" id="2827621"/>
    <lineage>
        <taxon>Viruses</taxon>
        <taxon>Duplodnaviria</taxon>
        <taxon>Heunggongvirae</taxon>
        <taxon>Uroviricota</taxon>
        <taxon>Caudoviricetes</taxon>
    </lineage>
</organism>
<reference evidence="2" key="1">
    <citation type="journal article" date="2021" name="Proc. Natl. Acad. Sci. U.S.A.">
        <title>A Catalog of Tens of Thousands of Viruses from Human Metagenomes Reveals Hidden Associations with Chronic Diseases.</title>
        <authorList>
            <person name="Tisza M.J."/>
            <person name="Buck C.B."/>
        </authorList>
    </citation>
    <scope>NUCLEOTIDE SEQUENCE</scope>
    <source>
        <strain evidence="2">CtvSF8</strain>
    </source>
</reference>
<proteinExistence type="predicted"/>